<keyword evidence="2" id="KW-1185">Reference proteome</keyword>
<gene>
    <name evidence="1" type="ORF">HPB49_019495</name>
</gene>
<sequence length="95" mass="11207">MQDLGSDHYIICITAEDGPQEDNAGRQMKITNWNQLRKHRDKQQVADIKDIDQWTDQLRRDIERVTQTIPSKAGLDAIDSRLLHMWEAKTHLQRR</sequence>
<dbReference type="EMBL" id="CM023472">
    <property type="protein sequence ID" value="KAH7960430.1"/>
    <property type="molecule type" value="Genomic_DNA"/>
</dbReference>
<comment type="caution">
    <text evidence="1">The sequence shown here is derived from an EMBL/GenBank/DDBJ whole genome shotgun (WGS) entry which is preliminary data.</text>
</comment>
<reference evidence="1" key="1">
    <citation type="submission" date="2020-05" db="EMBL/GenBank/DDBJ databases">
        <title>Large-scale comparative analyses of tick genomes elucidate their genetic diversity and vector capacities.</title>
        <authorList>
            <person name="Jia N."/>
            <person name="Wang J."/>
            <person name="Shi W."/>
            <person name="Du L."/>
            <person name="Sun Y."/>
            <person name="Zhan W."/>
            <person name="Jiang J."/>
            <person name="Wang Q."/>
            <person name="Zhang B."/>
            <person name="Ji P."/>
            <person name="Sakyi L.B."/>
            <person name="Cui X."/>
            <person name="Yuan T."/>
            <person name="Jiang B."/>
            <person name="Yang W."/>
            <person name="Lam T.T.-Y."/>
            <person name="Chang Q."/>
            <person name="Ding S."/>
            <person name="Wang X."/>
            <person name="Zhu J."/>
            <person name="Ruan X."/>
            <person name="Zhao L."/>
            <person name="Wei J."/>
            <person name="Que T."/>
            <person name="Du C."/>
            <person name="Cheng J."/>
            <person name="Dai P."/>
            <person name="Han X."/>
            <person name="Huang E."/>
            <person name="Gao Y."/>
            <person name="Liu J."/>
            <person name="Shao H."/>
            <person name="Ye R."/>
            <person name="Li L."/>
            <person name="Wei W."/>
            <person name="Wang X."/>
            <person name="Wang C."/>
            <person name="Yang T."/>
            <person name="Huo Q."/>
            <person name="Li W."/>
            <person name="Guo W."/>
            <person name="Chen H."/>
            <person name="Zhou L."/>
            <person name="Ni X."/>
            <person name="Tian J."/>
            <person name="Zhou Y."/>
            <person name="Sheng Y."/>
            <person name="Liu T."/>
            <person name="Pan Y."/>
            <person name="Xia L."/>
            <person name="Li J."/>
            <person name="Zhao F."/>
            <person name="Cao W."/>
        </authorList>
    </citation>
    <scope>NUCLEOTIDE SEQUENCE</scope>
    <source>
        <strain evidence="1">Dsil-2018</strain>
    </source>
</reference>
<evidence type="ECO:0000313" key="1">
    <source>
        <dbReference type="EMBL" id="KAH7960430.1"/>
    </source>
</evidence>
<protein>
    <submittedName>
        <fullName evidence="1">Uncharacterized protein</fullName>
    </submittedName>
</protein>
<name>A0ACB8D7J3_DERSI</name>
<evidence type="ECO:0000313" key="2">
    <source>
        <dbReference type="Proteomes" id="UP000821865"/>
    </source>
</evidence>
<proteinExistence type="predicted"/>
<organism evidence="1 2">
    <name type="scientific">Dermacentor silvarum</name>
    <name type="common">Tick</name>
    <dbReference type="NCBI Taxonomy" id="543639"/>
    <lineage>
        <taxon>Eukaryota</taxon>
        <taxon>Metazoa</taxon>
        <taxon>Ecdysozoa</taxon>
        <taxon>Arthropoda</taxon>
        <taxon>Chelicerata</taxon>
        <taxon>Arachnida</taxon>
        <taxon>Acari</taxon>
        <taxon>Parasitiformes</taxon>
        <taxon>Ixodida</taxon>
        <taxon>Ixodoidea</taxon>
        <taxon>Ixodidae</taxon>
        <taxon>Rhipicephalinae</taxon>
        <taxon>Dermacentor</taxon>
    </lineage>
</organism>
<dbReference type="Proteomes" id="UP000821865">
    <property type="component" value="Chromosome 3"/>
</dbReference>
<accession>A0ACB8D7J3</accession>